<dbReference type="AlphaFoldDB" id="A0A7X3G269"/>
<proteinExistence type="predicted"/>
<keyword evidence="2" id="KW-1185">Reference proteome</keyword>
<evidence type="ECO:0000313" key="1">
    <source>
        <dbReference type="EMBL" id="MVW62336.1"/>
    </source>
</evidence>
<name>A0A7X3G269_9BURK</name>
<dbReference type="Proteomes" id="UP000443353">
    <property type="component" value="Unassembled WGS sequence"/>
</dbReference>
<accession>A0A7X3G269</accession>
<organism evidence="1 2">
    <name type="scientific">Massilia cellulosiltytica</name>
    <dbReference type="NCBI Taxonomy" id="2683234"/>
    <lineage>
        <taxon>Bacteria</taxon>
        <taxon>Pseudomonadati</taxon>
        <taxon>Pseudomonadota</taxon>
        <taxon>Betaproteobacteria</taxon>
        <taxon>Burkholderiales</taxon>
        <taxon>Oxalobacteraceae</taxon>
        <taxon>Telluria group</taxon>
        <taxon>Massilia</taxon>
    </lineage>
</organism>
<dbReference type="Pfam" id="PF13689">
    <property type="entry name" value="DUF4154"/>
    <property type="match status" value="1"/>
</dbReference>
<reference evidence="1 2" key="1">
    <citation type="submission" date="2019-12" db="EMBL/GenBank/DDBJ databases">
        <authorList>
            <person name="Li C."/>
            <person name="Zhao J."/>
        </authorList>
    </citation>
    <scope>NUCLEOTIDE SEQUENCE [LARGE SCALE GENOMIC DNA]</scope>
    <source>
        <strain evidence="1 2">NEAU-DD11</strain>
    </source>
</reference>
<gene>
    <name evidence="1" type="ORF">GPY61_20605</name>
</gene>
<evidence type="ECO:0000313" key="2">
    <source>
        <dbReference type="Proteomes" id="UP000443353"/>
    </source>
</evidence>
<dbReference type="EMBL" id="WSES01000006">
    <property type="protein sequence ID" value="MVW62336.1"/>
    <property type="molecule type" value="Genomic_DNA"/>
</dbReference>
<sequence>MRMDAAAARRVGMVDHTRLSWTVHFRPFRRAPKARALPATVSSPGFAIRPMHRQLKPSMNRGLRRSFAGWVLASLAVLCAGVGLMPPARAQSAVPGVPLERRVKAAFLYKFLGYTDFPASAFADATAPLTIGVIGADDLAVELARVVAGRTVNNRTIEVRELRESDAAARVHLLFVGGSDPQRVARIVHQALGAMLVVTECDNGLQLGSVINFRIVDERVRFDVALDAAERNGIKLSSRLLTVANRVQKGAQ</sequence>
<protein>
    <submittedName>
        <fullName evidence="1">DUF4154 domain-containing protein</fullName>
    </submittedName>
</protein>
<dbReference type="InterPro" id="IPR025293">
    <property type="entry name" value="YfiR/HmsC-like"/>
</dbReference>
<comment type="caution">
    <text evidence="1">The sequence shown here is derived from an EMBL/GenBank/DDBJ whole genome shotgun (WGS) entry which is preliminary data.</text>
</comment>